<evidence type="ECO:0000256" key="1">
    <source>
        <dbReference type="ARBA" id="ARBA00022512"/>
    </source>
</evidence>
<evidence type="ECO:0000256" key="3">
    <source>
        <dbReference type="ARBA" id="ARBA00022729"/>
    </source>
</evidence>
<keyword evidence="1" id="KW-0134">Cell wall</keyword>
<evidence type="ECO:0000256" key="5">
    <source>
        <dbReference type="SAM" id="Phobius"/>
    </source>
</evidence>
<accession>A0A6J4JGV2</accession>
<dbReference type="InterPro" id="IPR019931">
    <property type="entry name" value="LPXTG_anchor"/>
</dbReference>
<evidence type="ECO:0000313" key="7">
    <source>
        <dbReference type="EMBL" id="CAA9276004.1"/>
    </source>
</evidence>
<keyword evidence="3" id="KW-0732">Signal</keyword>
<reference evidence="7" key="1">
    <citation type="submission" date="2020-02" db="EMBL/GenBank/DDBJ databases">
        <authorList>
            <person name="Meier V. D."/>
        </authorList>
    </citation>
    <scope>NUCLEOTIDE SEQUENCE</scope>
    <source>
        <strain evidence="7">AVDCRST_MAG26</strain>
    </source>
</reference>
<keyword evidence="4" id="KW-0572">Peptidoglycan-anchor</keyword>
<dbReference type="NCBIfam" id="TIGR01167">
    <property type="entry name" value="LPXTG_anchor"/>
    <property type="match status" value="1"/>
</dbReference>
<feature type="transmembrane region" description="Helical" evidence="5">
    <location>
        <begin position="306"/>
        <end position="324"/>
    </location>
</feature>
<keyword evidence="5" id="KW-1133">Transmembrane helix</keyword>
<name>A0A6J4JGV2_9CHLR</name>
<evidence type="ECO:0000256" key="2">
    <source>
        <dbReference type="ARBA" id="ARBA00022525"/>
    </source>
</evidence>
<gene>
    <name evidence="7" type="ORF">AVDCRST_MAG26-3068</name>
</gene>
<keyword evidence="5" id="KW-0812">Transmembrane</keyword>
<evidence type="ECO:0000256" key="4">
    <source>
        <dbReference type="ARBA" id="ARBA00023088"/>
    </source>
</evidence>
<keyword evidence="5" id="KW-0472">Membrane</keyword>
<protein>
    <recommendedName>
        <fullName evidence="6">Gram-positive cocci surface proteins LPxTG domain-containing protein</fullName>
    </recommendedName>
</protein>
<dbReference type="AlphaFoldDB" id="A0A6J4JGV2"/>
<feature type="domain" description="Gram-positive cocci surface proteins LPxTG" evidence="6">
    <location>
        <begin position="298"/>
        <end position="329"/>
    </location>
</feature>
<organism evidence="7">
    <name type="scientific">uncultured Chloroflexia bacterium</name>
    <dbReference type="NCBI Taxonomy" id="1672391"/>
    <lineage>
        <taxon>Bacteria</taxon>
        <taxon>Bacillati</taxon>
        <taxon>Chloroflexota</taxon>
        <taxon>Chloroflexia</taxon>
        <taxon>environmental samples</taxon>
    </lineage>
</organism>
<dbReference type="PROSITE" id="PS50847">
    <property type="entry name" value="GRAM_POS_ANCHORING"/>
    <property type="match status" value="1"/>
</dbReference>
<proteinExistence type="predicted"/>
<evidence type="ECO:0000259" key="6">
    <source>
        <dbReference type="PROSITE" id="PS50847"/>
    </source>
</evidence>
<dbReference type="EMBL" id="CADCTK010000713">
    <property type="protein sequence ID" value="CAA9276004.1"/>
    <property type="molecule type" value="Genomic_DNA"/>
</dbReference>
<sequence>MQGTRVGRRWGLVVLALLVLNGWGGRPAAAQGREINVRAFDYGFEAPAQLPAGLLTVTLDNTGRDLHHAIYGRVLDGKTYDEVAAALLAGDEATARALMEPLSGPNAPNPGGRSRATIDLRAGTYAMICVIPDAQGVPHYRKGMLNRVEVVEAADQPAMQEPVSNRTVALKDMSIGLPANVPAGQQTWKVTNEGPQVHEIGLFALQPGKVPSDIPAFFSGPPSGPPPFALVGGVSDFVPNRSVWAHLDLQPGNYVALCFVTDPASRKPHFALGMLTAFSVGNVQPLPATGEAPVPVALPETGRSNGMLGLLLVALMLVGLGAFLRRRPA</sequence>
<keyword evidence="2" id="KW-0964">Secreted</keyword>